<dbReference type="InterPro" id="IPR036291">
    <property type="entry name" value="NAD(P)-bd_dom_sf"/>
</dbReference>
<dbReference type="Pfam" id="PF08240">
    <property type="entry name" value="ADH_N"/>
    <property type="match status" value="1"/>
</dbReference>
<protein>
    <submittedName>
        <fullName evidence="5">NAD(P)H-quinone oxidoreductase</fullName>
    </submittedName>
</protein>
<proteinExistence type="predicted"/>
<dbReference type="AlphaFoldDB" id="A0A109XWE7"/>
<dbReference type="PANTHER" id="PTHR48106:SF8">
    <property type="entry name" value="OS02G0805600 PROTEIN"/>
    <property type="match status" value="1"/>
</dbReference>
<dbReference type="CDD" id="cd05276">
    <property type="entry name" value="p53_inducible_oxidoreductase"/>
    <property type="match status" value="1"/>
</dbReference>
<keyword evidence="1" id="KW-0521">NADP</keyword>
<dbReference type="PANTHER" id="PTHR48106">
    <property type="entry name" value="QUINONE OXIDOREDUCTASE PIG3-RELATED"/>
    <property type="match status" value="1"/>
</dbReference>
<dbReference type="GO" id="GO:0070402">
    <property type="term" value="F:NADPH binding"/>
    <property type="evidence" value="ECO:0007669"/>
    <property type="project" value="TreeGrafter"/>
</dbReference>
<dbReference type="EMBL" id="CP014060">
    <property type="protein sequence ID" value="AMG36848.1"/>
    <property type="molecule type" value="Genomic_DNA"/>
</dbReference>
<dbReference type="Proteomes" id="UP000060602">
    <property type="component" value="Chromosome"/>
</dbReference>
<dbReference type="NCBIfam" id="TIGR02824">
    <property type="entry name" value="quinone_pig3"/>
    <property type="match status" value="1"/>
</dbReference>
<reference evidence="6" key="1">
    <citation type="submission" date="2015-12" db="EMBL/GenBank/DDBJ databases">
        <title>FDA dAtabase for Regulatory Grade micrObial Sequences (FDA-ARGOS): Supporting development and validation of Infectious Disease Dx tests.</title>
        <authorList>
            <person name="Case J."/>
            <person name="Tallon L."/>
            <person name="Sadzewicz L."/>
            <person name="Sengamalay N."/>
            <person name="Ott S."/>
            <person name="Godinez A."/>
            <person name="Nagaraj S."/>
            <person name="Nadendla S."/>
            <person name="Sichtig H."/>
        </authorList>
    </citation>
    <scope>NUCLEOTIDE SEQUENCE [LARGE SCALE GENOMIC DNA]</scope>
    <source>
        <strain evidence="6">FDAARGOS_147</strain>
    </source>
</reference>
<dbReference type="GO" id="GO:0016651">
    <property type="term" value="F:oxidoreductase activity, acting on NAD(P)H"/>
    <property type="evidence" value="ECO:0007669"/>
    <property type="project" value="TreeGrafter"/>
</dbReference>
<evidence type="ECO:0000256" key="1">
    <source>
        <dbReference type="ARBA" id="ARBA00022857"/>
    </source>
</evidence>
<evidence type="ECO:0000256" key="3">
    <source>
        <dbReference type="SAM" id="MobiDB-lite"/>
    </source>
</evidence>
<dbReference type="Gene3D" id="3.40.50.720">
    <property type="entry name" value="NAD(P)-binding Rossmann-like Domain"/>
    <property type="match status" value="1"/>
</dbReference>
<dbReference type="InterPro" id="IPR013154">
    <property type="entry name" value="ADH-like_N"/>
</dbReference>
<dbReference type="Pfam" id="PF00107">
    <property type="entry name" value="ADH_zinc_N"/>
    <property type="match status" value="1"/>
</dbReference>
<dbReference type="RefSeq" id="WP_061072261.1">
    <property type="nucleotide sequence ID" value="NZ_CP014060.2"/>
</dbReference>
<name>A0A109XWE7_ALCXX</name>
<evidence type="ECO:0000256" key="2">
    <source>
        <dbReference type="ARBA" id="ARBA00023002"/>
    </source>
</evidence>
<keyword evidence="2" id="KW-0560">Oxidoreductase</keyword>
<accession>A0A109XWE7</accession>
<gene>
    <name evidence="5" type="ORF">AL504_12920</name>
</gene>
<organism evidence="5 6">
    <name type="scientific">Alcaligenes xylosoxydans xylosoxydans</name>
    <name type="common">Achromobacter xylosoxidans</name>
    <dbReference type="NCBI Taxonomy" id="85698"/>
    <lineage>
        <taxon>Bacteria</taxon>
        <taxon>Pseudomonadati</taxon>
        <taxon>Pseudomonadota</taxon>
        <taxon>Betaproteobacteria</taxon>
        <taxon>Burkholderiales</taxon>
        <taxon>Alcaligenaceae</taxon>
        <taxon>Achromobacter</taxon>
    </lineage>
</organism>
<dbReference type="Gene3D" id="3.90.180.10">
    <property type="entry name" value="Medium-chain alcohol dehydrogenases, catalytic domain"/>
    <property type="match status" value="1"/>
</dbReference>
<dbReference type="SMART" id="SM00829">
    <property type="entry name" value="PKS_ER"/>
    <property type="match status" value="1"/>
</dbReference>
<dbReference type="SUPFAM" id="SSF51735">
    <property type="entry name" value="NAD(P)-binding Rossmann-fold domains"/>
    <property type="match status" value="1"/>
</dbReference>
<dbReference type="InterPro" id="IPR013149">
    <property type="entry name" value="ADH-like_C"/>
</dbReference>
<feature type="region of interest" description="Disordered" evidence="3">
    <location>
        <begin position="1"/>
        <end position="22"/>
    </location>
</feature>
<evidence type="ECO:0000313" key="5">
    <source>
        <dbReference type="EMBL" id="AMG36848.1"/>
    </source>
</evidence>
<evidence type="ECO:0000313" key="6">
    <source>
        <dbReference type="Proteomes" id="UP000060602"/>
    </source>
</evidence>
<dbReference type="InterPro" id="IPR014189">
    <property type="entry name" value="Quinone_OxRdtase_PIG3"/>
</dbReference>
<evidence type="ECO:0000259" key="4">
    <source>
        <dbReference type="SMART" id="SM00829"/>
    </source>
</evidence>
<dbReference type="InterPro" id="IPR020843">
    <property type="entry name" value="ER"/>
</dbReference>
<dbReference type="SUPFAM" id="SSF50129">
    <property type="entry name" value="GroES-like"/>
    <property type="match status" value="1"/>
</dbReference>
<feature type="domain" description="Enoyl reductase (ER)" evidence="4">
    <location>
        <begin position="10"/>
        <end position="323"/>
    </location>
</feature>
<dbReference type="InterPro" id="IPR011032">
    <property type="entry name" value="GroES-like_sf"/>
</dbReference>
<sequence>MHAVEISRPGGPEVLVPAERPTPEAGKGEVLIKVSAAGVNRPDVFQRKGNYAPPPGASDLPGLEVAGEIVGGDLAGSGFAVGDKVCALVAGGGYAEYCVAPTAQCLPIPKGLSDIEAAGLPETYFTVWSNVFDRGRLADGEILLVHGGASGIGTTAIQLARAMGHTVYATVGSDDRARAVEALGATRGINYKTQDFVKEVKDATGGRGVDVILDMVAGDYIARDMQCLADDGRIVIIAQLGGAQANVDTSQVMRRRLTITGSTLRPRPVDFKGAIAQALREHAWPLLEQGAIKPIVHATFPLAQAAQAHAMMESGENIGKIILTM</sequence>